<reference evidence="1" key="1">
    <citation type="submission" date="2023-03" db="EMBL/GenBank/DDBJ databases">
        <title>Complete genome of Cladonia borealis.</title>
        <authorList>
            <person name="Park H."/>
        </authorList>
    </citation>
    <scope>NUCLEOTIDE SEQUENCE</scope>
    <source>
        <strain evidence="1">ANT050790</strain>
    </source>
</reference>
<keyword evidence="2" id="KW-1185">Reference proteome</keyword>
<accession>A0AA39V9M5</accession>
<evidence type="ECO:0000313" key="2">
    <source>
        <dbReference type="Proteomes" id="UP001166286"/>
    </source>
</evidence>
<gene>
    <name evidence="1" type="ORF">JMJ35_001989</name>
</gene>
<dbReference type="EMBL" id="JAFEKC020000003">
    <property type="protein sequence ID" value="KAK0515955.1"/>
    <property type="molecule type" value="Genomic_DNA"/>
</dbReference>
<dbReference type="AlphaFoldDB" id="A0AA39V9M5"/>
<sequence>MPHHLVILPLEVLQECFRHLLVVHDQALILCPDSSTPPAYRTSLQPSLLRVCRRFYQIGLPLLYGENTFTTSSSATSIDFDAHLSSLPGKNRQLITKIVLKIDWAILLWSIFPLIARQIAELKSLRQLEIIISDGNDPKPVRYPRDGPYGAVMLKSEKKALEELVSGLKGLRMLKLEGFLDDDFAKALEAMVNGA</sequence>
<dbReference type="Proteomes" id="UP001166286">
    <property type="component" value="Unassembled WGS sequence"/>
</dbReference>
<protein>
    <submittedName>
        <fullName evidence="1">Uncharacterized protein</fullName>
    </submittedName>
</protein>
<proteinExistence type="predicted"/>
<comment type="caution">
    <text evidence="1">The sequence shown here is derived from an EMBL/GenBank/DDBJ whole genome shotgun (WGS) entry which is preliminary data.</text>
</comment>
<evidence type="ECO:0000313" key="1">
    <source>
        <dbReference type="EMBL" id="KAK0515955.1"/>
    </source>
</evidence>
<name>A0AA39V9M5_9LECA</name>
<organism evidence="1 2">
    <name type="scientific">Cladonia borealis</name>
    <dbReference type="NCBI Taxonomy" id="184061"/>
    <lineage>
        <taxon>Eukaryota</taxon>
        <taxon>Fungi</taxon>
        <taxon>Dikarya</taxon>
        <taxon>Ascomycota</taxon>
        <taxon>Pezizomycotina</taxon>
        <taxon>Lecanoromycetes</taxon>
        <taxon>OSLEUM clade</taxon>
        <taxon>Lecanoromycetidae</taxon>
        <taxon>Lecanorales</taxon>
        <taxon>Lecanorineae</taxon>
        <taxon>Cladoniaceae</taxon>
        <taxon>Cladonia</taxon>
    </lineage>
</organism>